<comment type="caution">
    <text evidence="1">The sequence shown here is derived from an EMBL/GenBank/DDBJ whole genome shotgun (WGS) entry which is preliminary data.</text>
</comment>
<dbReference type="RefSeq" id="WP_277532277.1">
    <property type="nucleotide sequence ID" value="NZ_JAPDIA010000003.1"/>
</dbReference>
<dbReference type="EMBL" id="JAPDIA010000003">
    <property type="protein sequence ID" value="MDG0810447.1"/>
    <property type="molecule type" value="Genomic_DNA"/>
</dbReference>
<keyword evidence="2" id="KW-1185">Reference proteome</keyword>
<organism evidence="1 2">
    <name type="scientific">Cohnella rhizosphaerae</name>
    <dbReference type="NCBI Taxonomy" id="1457232"/>
    <lineage>
        <taxon>Bacteria</taxon>
        <taxon>Bacillati</taxon>
        <taxon>Bacillota</taxon>
        <taxon>Bacilli</taxon>
        <taxon>Bacillales</taxon>
        <taxon>Paenibacillaceae</taxon>
        <taxon>Cohnella</taxon>
    </lineage>
</organism>
<protein>
    <submittedName>
        <fullName evidence="1">Uncharacterized protein</fullName>
    </submittedName>
</protein>
<dbReference type="Proteomes" id="UP001153404">
    <property type="component" value="Unassembled WGS sequence"/>
</dbReference>
<reference evidence="1" key="1">
    <citation type="submission" date="2022-10" db="EMBL/GenBank/DDBJ databases">
        <title>Comparative genomic analysis of Cohnella hashimotonis sp. nov., isolated from the International Space Station.</title>
        <authorList>
            <person name="Simpson A."/>
            <person name="Venkateswaran K."/>
        </authorList>
    </citation>
    <scope>NUCLEOTIDE SEQUENCE</scope>
    <source>
        <strain evidence="1">DSM 28161</strain>
    </source>
</reference>
<evidence type="ECO:0000313" key="2">
    <source>
        <dbReference type="Proteomes" id="UP001153404"/>
    </source>
</evidence>
<proteinExistence type="predicted"/>
<accession>A0A9X4QUG2</accession>
<name>A0A9X4QUG2_9BACL</name>
<dbReference type="AlphaFoldDB" id="A0A9X4QUG2"/>
<evidence type="ECO:0000313" key="1">
    <source>
        <dbReference type="EMBL" id="MDG0810447.1"/>
    </source>
</evidence>
<gene>
    <name evidence="1" type="ORF">OMP40_14630</name>
</gene>
<sequence>MPLKQTQQFAPRRLRHRPFIKNKIKFQAIARQLDIHACALAAVHHIKTPRLMLDTVQLHSCAAPHGIHKSARGQPIIPKPLATRHHAMSDVDHANHCRIPEEKLLLQAELCCHRMHIH</sequence>